<dbReference type="PATRIC" id="fig|1123057.7.peg.3271"/>
<dbReference type="Gene3D" id="3.40.50.1110">
    <property type="entry name" value="SGNH hydrolase"/>
    <property type="match status" value="2"/>
</dbReference>
<feature type="chain" id="PRO_5004658127" description="G-D-S-L family lipolytic protein" evidence="1">
    <location>
        <begin position="23"/>
        <end position="493"/>
    </location>
</feature>
<dbReference type="Proteomes" id="UP000016843">
    <property type="component" value="Unassembled WGS sequence"/>
</dbReference>
<dbReference type="SUPFAM" id="SSF52266">
    <property type="entry name" value="SGNH hydrolase"/>
    <property type="match status" value="2"/>
</dbReference>
<gene>
    <name evidence="2" type="ORF">P872_08915</name>
</gene>
<evidence type="ECO:0008006" key="4">
    <source>
        <dbReference type="Google" id="ProtNLM"/>
    </source>
</evidence>
<dbReference type="GO" id="GO:0016788">
    <property type="term" value="F:hydrolase activity, acting on ester bonds"/>
    <property type="evidence" value="ECO:0007669"/>
    <property type="project" value="UniProtKB-ARBA"/>
</dbReference>
<evidence type="ECO:0000256" key="1">
    <source>
        <dbReference type="SAM" id="SignalP"/>
    </source>
</evidence>
<proteinExistence type="predicted"/>
<evidence type="ECO:0000313" key="3">
    <source>
        <dbReference type="Proteomes" id="UP000016843"/>
    </source>
</evidence>
<name>U5C132_9BACT</name>
<dbReference type="EMBL" id="AWXR01000039">
    <property type="protein sequence ID" value="ERM81847.1"/>
    <property type="molecule type" value="Genomic_DNA"/>
</dbReference>
<feature type="signal peptide" evidence="1">
    <location>
        <begin position="1"/>
        <end position="22"/>
    </location>
</feature>
<dbReference type="InterPro" id="IPR036514">
    <property type="entry name" value="SGNH_hydro_sf"/>
</dbReference>
<organism evidence="2 3">
    <name type="scientific">Rhodonellum psychrophilum GCM71 = DSM 17998</name>
    <dbReference type="NCBI Taxonomy" id="1123057"/>
    <lineage>
        <taxon>Bacteria</taxon>
        <taxon>Pseudomonadati</taxon>
        <taxon>Bacteroidota</taxon>
        <taxon>Cytophagia</taxon>
        <taxon>Cytophagales</taxon>
        <taxon>Cytophagaceae</taxon>
        <taxon>Rhodonellum</taxon>
    </lineage>
</organism>
<dbReference type="PROSITE" id="PS51257">
    <property type="entry name" value="PROKAR_LIPOPROTEIN"/>
    <property type="match status" value="1"/>
</dbReference>
<dbReference type="AlphaFoldDB" id="U5C132"/>
<accession>U5C132</accession>
<keyword evidence="3" id="KW-1185">Reference proteome</keyword>
<reference evidence="2 3" key="1">
    <citation type="journal article" date="2013" name="Genome Announc.">
        <title>Draft Genome Sequence of the Psychrophilic and Alkaliphilic Rhodonellum psychrophilum Strain GCM71T.</title>
        <authorList>
            <person name="Hauptmann A.L."/>
            <person name="Glaring M.A."/>
            <person name="Hallin P.F."/>
            <person name="Prieme A."/>
            <person name="Stougaard P."/>
        </authorList>
    </citation>
    <scope>NUCLEOTIDE SEQUENCE [LARGE SCALE GENOMIC DNA]</scope>
    <source>
        <strain evidence="2 3">GCM71</strain>
    </source>
</reference>
<keyword evidence="1" id="KW-0732">Signal</keyword>
<comment type="caution">
    <text evidence="2">The sequence shown here is derived from an EMBL/GenBank/DDBJ whole genome shotgun (WGS) entry which is preliminary data.</text>
</comment>
<protein>
    <recommendedName>
        <fullName evidence="4">G-D-S-L family lipolytic protein</fullName>
    </recommendedName>
</protein>
<sequence length="493" mass="51374">MNMKNINKYLYLILLGSFTACTYDFPEEVIQEPTAGEANFTKMISVGNSLTAGFMDGALYTRSQDNSFAVILSDQMVPVGGGAFNVPNINSVNGFFGLAPDGQTPLGRLILTVNPQTGATGPAPIGLGEIPTAFTGDKSALNNFGVSGSTLLTSLIPQTGGPNVPQNPAFNPLYARFASNPGESTIIGDAAAALGNGGTFFTFWLGSNDVLGYALGGASNPAILTSNINFEQRLSLALGTMLQANPEAKGAVANIPNLNVLPYFNLVPWNALPLDQGTAAFVNQAYLQYNGGLAQLAGMGLITEAEKTRRTIVFKAGQNGFVMADKNLTDLTGFGLPSIRQSNNTDKPVLTLSTALGVAVGGNPQLVRGVSFPVEDSFVLTQMEQEESQAKITAFNALIAAAVQASSNRLVLVDVNNFLNQVLQGQVNAGGASLTASIIPPNGGFSVDGVHPNARSHAFIANLFIDAINAKWGANIPKSNPNAYPGNDLPVGG</sequence>
<dbReference type="eggNOG" id="COG2755">
    <property type="taxonomic scope" value="Bacteria"/>
</dbReference>
<evidence type="ECO:0000313" key="2">
    <source>
        <dbReference type="EMBL" id="ERM81847.1"/>
    </source>
</evidence>